<evidence type="ECO:0000259" key="1">
    <source>
        <dbReference type="PROSITE" id="PS50404"/>
    </source>
</evidence>
<evidence type="ECO:0000259" key="2">
    <source>
        <dbReference type="PROSITE" id="PS50405"/>
    </source>
</evidence>
<dbReference type="SUPFAM" id="SSF47616">
    <property type="entry name" value="GST C-terminal domain-like"/>
    <property type="match status" value="1"/>
</dbReference>
<dbReference type="SUPFAM" id="SSF52833">
    <property type="entry name" value="Thioredoxin-like"/>
    <property type="match status" value="1"/>
</dbReference>
<feature type="domain" description="GST N-terminal" evidence="1">
    <location>
        <begin position="1"/>
        <end position="85"/>
    </location>
</feature>
<dbReference type="RefSeq" id="WP_382199065.1">
    <property type="nucleotide sequence ID" value="NZ_JBHTBZ010000013.1"/>
</dbReference>
<proteinExistence type="predicted"/>
<dbReference type="Pfam" id="PF13417">
    <property type="entry name" value="GST_N_3"/>
    <property type="match status" value="1"/>
</dbReference>
<keyword evidence="4" id="KW-1185">Reference proteome</keyword>
<dbReference type="Gene3D" id="3.40.30.10">
    <property type="entry name" value="Glutaredoxin"/>
    <property type="match status" value="1"/>
</dbReference>
<dbReference type="Gene3D" id="1.20.1050.10">
    <property type="match status" value="1"/>
</dbReference>
<accession>A0ABW2S969</accession>
<comment type="caution">
    <text evidence="3">The sequence shown here is derived from an EMBL/GenBank/DDBJ whole genome shotgun (WGS) entry which is preliminary data.</text>
</comment>
<sequence>MYKLHGFSQSGNTYKVALLLQALGQPWQAVHVPFAEFAAGLTRTDGWRQDVNAMGEVPVLEDGARKLTQSAAIMLRLAERHGAYGGTTDDEHQEVLRWLFFDNHKFTSYFATLRFSKSFAPAPADPAVVAWLRGRVEGAFGIVERHLAQSDYLVGDAPTIADMSLCGYLYFPAEESGIDLPVSYPAIARWTERLRALPGWKPPYELLPGERVAPRW</sequence>
<name>A0ABW2S969_9BURK</name>
<dbReference type="Pfam" id="PF00043">
    <property type="entry name" value="GST_C"/>
    <property type="match status" value="1"/>
</dbReference>
<dbReference type="PROSITE" id="PS50405">
    <property type="entry name" value="GST_CTER"/>
    <property type="match status" value="1"/>
</dbReference>
<dbReference type="InterPro" id="IPR036249">
    <property type="entry name" value="Thioredoxin-like_sf"/>
</dbReference>
<dbReference type="PROSITE" id="PS50404">
    <property type="entry name" value="GST_NTER"/>
    <property type="match status" value="1"/>
</dbReference>
<dbReference type="PANTHER" id="PTHR44051">
    <property type="entry name" value="GLUTATHIONE S-TRANSFERASE-RELATED"/>
    <property type="match status" value="1"/>
</dbReference>
<feature type="domain" description="GST C-terminal" evidence="2">
    <location>
        <begin position="88"/>
        <end position="215"/>
    </location>
</feature>
<evidence type="ECO:0000313" key="3">
    <source>
        <dbReference type="EMBL" id="MFC7459819.1"/>
    </source>
</evidence>
<dbReference type="InterPro" id="IPR036282">
    <property type="entry name" value="Glutathione-S-Trfase_C_sf"/>
</dbReference>
<organism evidence="3 4">
    <name type="scientific">Hydrogenophaga defluvii</name>
    <dbReference type="NCBI Taxonomy" id="249410"/>
    <lineage>
        <taxon>Bacteria</taxon>
        <taxon>Pseudomonadati</taxon>
        <taxon>Pseudomonadota</taxon>
        <taxon>Betaproteobacteria</taxon>
        <taxon>Burkholderiales</taxon>
        <taxon>Comamonadaceae</taxon>
        <taxon>Hydrogenophaga</taxon>
    </lineage>
</organism>
<protein>
    <submittedName>
        <fullName evidence="3">Glutathione S-transferase family protein</fullName>
    </submittedName>
</protein>
<dbReference type="SFLD" id="SFLDG00358">
    <property type="entry name" value="Main_(cytGST)"/>
    <property type="match status" value="1"/>
</dbReference>
<evidence type="ECO:0000313" key="4">
    <source>
        <dbReference type="Proteomes" id="UP001596457"/>
    </source>
</evidence>
<dbReference type="InterPro" id="IPR040079">
    <property type="entry name" value="Glutathione_S-Trfase"/>
</dbReference>
<dbReference type="InterPro" id="IPR010987">
    <property type="entry name" value="Glutathione-S-Trfase_C-like"/>
</dbReference>
<dbReference type="SFLD" id="SFLDS00019">
    <property type="entry name" value="Glutathione_Transferase_(cytos"/>
    <property type="match status" value="1"/>
</dbReference>
<reference evidence="4" key="1">
    <citation type="journal article" date="2019" name="Int. J. Syst. Evol. Microbiol.">
        <title>The Global Catalogue of Microorganisms (GCM) 10K type strain sequencing project: providing services to taxonomists for standard genome sequencing and annotation.</title>
        <authorList>
            <consortium name="The Broad Institute Genomics Platform"/>
            <consortium name="The Broad Institute Genome Sequencing Center for Infectious Disease"/>
            <person name="Wu L."/>
            <person name="Ma J."/>
        </authorList>
    </citation>
    <scope>NUCLEOTIDE SEQUENCE [LARGE SCALE GENOMIC DNA]</scope>
    <source>
        <strain evidence="4">CCUG 53903</strain>
    </source>
</reference>
<dbReference type="InterPro" id="IPR004045">
    <property type="entry name" value="Glutathione_S-Trfase_N"/>
</dbReference>
<gene>
    <name evidence="3" type="ORF">ACFQU0_05180</name>
</gene>
<dbReference type="Proteomes" id="UP001596457">
    <property type="component" value="Unassembled WGS sequence"/>
</dbReference>
<dbReference type="PANTHER" id="PTHR44051:SF2">
    <property type="entry name" value="HYPOTHETICAL GLUTATHIONE S-TRANSFERASE LIKE PROTEIN"/>
    <property type="match status" value="1"/>
</dbReference>
<dbReference type="EMBL" id="JBHTBZ010000013">
    <property type="protein sequence ID" value="MFC7459819.1"/>
    <property type="molecule type" value="Genomic_DNA"/>
</dbReference>
<dbReference type="InterPro" id="IPR004046">
    <property type="entry name" value="GST_C"/>
</dbReference>